<dbReference type="RefSeq" id="WP_131608495.1">
    <property type="nucleotide sequence ID" value="NZ_SJSM01000004.1"/>
</dbReference>
<name>A0A4R0NCX2_9SPHI</name>
<sequence>MKKYARILLLVEIRRFKFPVYSVFFVVAALFLLTVQSAKAQSNNQTKIDVDFNNIPLKQALDFLQKKSTYNFVYSEEMLSAYKVSLNAKGITVQAAVEKILSKTALDCLVKDNKIIIRKKISTSPATSAPKSIPMTGMGNAAPTGRLKGLVLNADDQPLSGVNVRVKGFPAPTIQTDAKGGFSIMPPEGAKSLVFSYVGYKSREVKIGSSSDLYVTLEKEDKELESVVVTGVFTRKAESFTGSASTFTQEQLRTVGNQNIIQSLKMLDPSFIQVENLQMGSNPNALPDLQIRGANSLPDVRGEYSGSPNMPLFILDGFESSLQKIYDLDMNRVASVTILKDAAAKAIYGSRAANGVVVVETKRPEMGKLRLSYTGDFNFTTPDLSSYSLTNASEKLQVELDAGRYSSFYQNNDQLLKEQYNNTNAEVVRGVNTYWLSQPVRNAAGQKHTLSLEGGDQFLRYGADFTYNDIAGVMKESGRRTISGNLFLSYRLSNFLFRNNLMVTGNNGYDSPYGAFSAYSKLNSYWTPYEENGTLKKVLGQFSPIGAATINYFNPLYDASLGTKNFSKYTDITNNFQTEWSLNSALKIIGRLGYTQKLDTREDFYPANHTRFGNYSEEDFFRRGQYSITDGRDGSIKTDLTLNYSKTLGKHLFFLNAGWNLYETKRETHGVTAEGFLNDRVDNINFARQYLQDGRPSGTDALTRETGLLAALNYSYDERYLADLNFRRQGSSVFGANNRWGNFWSVGIGWNIHREAFMADKEWLGQLKLRASTGYTGSQNFNPYQAMATYNYLTDVYYDNIVAAKLMGLANDELKWQQTQDYNFGVDAQLWGRINLRLDYYISNTNNLLTDLSLPGSVGFSTIKENLGQVRNNGIDAVMSVRAFNDQSTNSFLNIFLNVGMNKNKLVKISSSLNNLNNELEAERGSSTKPFTRFQEGKSTTAMWAVPSMGIDPVTGDEIFRKLNGELTYKWDPNDQIAFGDTNPKLRGSFGFNAQYKGWGLNCGFTYRLGGQYYNQTLVDRVENVDVQYNVDSRVFTGTWKNPGDEVFFKKITIKPTKTNPSSRFVQEFNELQLGSLNASYDFRNSTLLKQVGMQRLRVTFFTNEIARISSVKAERGLDFPFARTYSCSLQATF</sequence>
<evidence type="ECO:0000256" key="3">
    <source>
        <dbReference type="ARBA" id="ARBA00022452"/>
    </source>
</evidence>
<keyword evidence="2 8" id="KW-0813">Transport</keyword>
<evidence type="ECO:0000256" key="2">
    <source>
        <dbReference type="ARBA" id="ARBA00022448"/>
    </source>
</evidence>
<evidence type="ECO:0000256" key="5">
    <source>
        <dbReference type="ARBA" id="ARBA00022729"/>
    </source>
</evidence>
<dbReference type="Pfam" id="PF13715">
    <property type="entry name" value="CarbopepD_reg_2"/>
    <property type="match status" value="1"/>
</dbReference>
<protein>
    <submittedName>
        <fullName evidence="10">SusC/RagA family TonB-linked outer membrane protein</fullName>
    </submittedName>
</protein>
<dbReference type="Gene3D" id="2.40.170.20">
    <property type="entry name" value="TonB-dependent receptor, beta-barrel domain"/>
    <property type="match status" value="1"/>
</dbReference>
<dbReference type="GO" id="GO:0044718">
    <property type="term" value="P:siderophore transmembrane transport"/>
    <property type="evidence" value="ECO:0007669"/>
    <property type="project" value="TreeGrafter"/>
</dbReference>
<dbReference type="InterPro" id="IPR023997">
    <property type="entry name" value="TonB-dep_OMP_SusC/RagA_CS"/>
</dbReference>
<evidence type="ECO:0000256" key="4">
    <source>
        <dbReference type="ARBA" id="ARBA00022692"/>
    </source>
</evidence>
<proteinExistence type="inferred from homology"/>
<dbReference type="InterPro" id="IPR008969">
    <property type="entry name" value="CarboxyPept-like_regulatory"/>
</dbReference>
<dbReference type="SUPFAM" id="SSF56935">
    <property type="entry name" value="Porins"/>
    <property type="match status" value="1"/>
</dbReference>
<dbReference type="GO" id="GO:0015344">
    <property type="term" value="F:siderophore uptake transmembrane transporter activity"/>
    <property type="evidence" value="ECO:0007669"/>
    <property type="project" value="TreeGrafter"/>
</dbReference>
<dbReference type="InterPro" id="IPR023996">
    <property type="entry name" value="TonB-dep_OMP_SusC/RagA"/>
</dbReference>
<comment type="subcellular location">
    <subcellularLocation>
        <location evidence="1 8">Cell outer membrane</location>
        <topology evidence="1 8">Multi-pass membrane protein</topology>
    </subcellularLocation>
</comment>
<dbReference type="InterPro" id="IPR039426">
    <property type="entry name" value="TonB-dep_rcpt-like"/>
</dbReference>
<dbReference type="NCBIfam" id="TIGR04057">
    <property type="entry name" value="SusC_RagA_signa"/>
    <property type="match status" value="1"/>
</dbReference>
<evidence type="ECO:0000256" key="7">
    <source>
        <dbReference type="ARBA" id="ARBA00023237"/>
    </source>
</evidence>
<dbReference type="GO" id="GO:0009279">
    <property type="term" value="C:cell outer membrane"/>
    <property type="evidence" value="ECO:0007669"/>
    <property type="project" value="UniProtKB-SubCell"/>
</dbReference>
<evidence type="ECO:0000256" key="8">
    <source>
        <dbReference type="PROSITE-ProRule" id="PRU01360"/>
    </source>
</evidence>
<dbReference type="SUPFAM" id="SSF49464">
    <property type="entry name" value="Carboxypeptidase regulatory domain-like"/>
    <property type="match status" value="1"/>
</dbReference>
<keyword evidence="7 8" id="KW-0998">Cell outer membrane</keyword>
<dbReference type="NCBIfam" id="TIGR04056">
    <property type="entry name" value="OMP_RagA_SusC"/>
    <property type="match status" value="1"/>
</dbReference>
<evidence type="ECO:0000256" key="6">
    <source>
        <dbReference type="ARBA" id="ARBA00023136"/>
    </source>
</evidence>
<evidence type="ECO:0000256" key="1">
    <source>
        <dbReference type="ARBA" id="ARBA00004571"/>
    </source>
</evidence>
<comment type="similarity">
    <text evidence="8">Belongs to the TonB-dependent receptor family.</text>
</comment>
<dbReference type="Gene3D" id="2.170.130.10">
    <property type="entry name" value="TonB-dependent receptor, plug domain"/>
    <property type="match status" value="1"/>
</dbReference>
<dbReference type="AlphaFoldDB" id="A0A4R0NCX2"/>
<keyword evidence="5" id="KW-0732">Signal</keyword>
<comment type="caution">
    <text evidence="10">The sequence shown here is derived from an EMBL/GenBank/DDBJ whole genome shotgun (WGS) entry which is preliminary data.</text>
</comment>
<dbReference type="InterPro" id="IPR036942">
    <property type="entry name" value="Beta-barrel_TonB_sf"/>
</dbReference>
<dbReference type="EMBL" id="SJSM01000004">
    <property type="protein sequence ID" value="TCC97083.1"/>
    <property type="molecule type" value="Genomic_DNA"/>
</dbReference>
<keyword evidence="6 8" id="KW-0472">Membrane</keyword>
<dbReference type="PROSITE" id="PS52016">
    <property type="entry name" value="TONB_DEPENDENT_REC_3"/>
    <property type="match status" value="1"/>
</dbReference>
<dbReference type="InterPro" id="IPR037066">
    <property type="entry name" value="Plug_dom_sf"/>
</dbReference>
<dbReference type="InterPro" id="IPR012910">
    <property type="entry name" value="Plug_dom"/>
</dbReference>
<accession>A0A4R0NCX2</accession>
<keyword evidence="4 8" id="KW-0812">Transmembrane</keyword>
<dbReference type="OrthoDB" id="1094723at2"/>
<reference evidence="10 11" key="1">
    <citation type="submission" date="2019-02" db="EMBL/GenBank/DDBJ databases">
        <title>Pedobacter sp. RP-3-8 sp. nov., isolated from Arctic soil.</title>
        <authorList>
            <person name="Dahal R.H."/>
        </authorList>
    </citation>
    <scope>NUCLEOTIDE SEQUENCE [LARGE SCALE GENOMIC DNA]</scope>
    <source>
        <strain evidence="10 11">RP-3-8</strain>
    </source>
</reference>
<keyword evidence="3 8" id="KW-1134">Transmembrane beta strand</keyword>
<dbReference type="PANTHER" id="PTHR30069">
    <property type="entry name" value="TONB-DEPENDENT OUTER MEMBRANE RECEPTOR"/>
    <property type="match status" value="1"/>
</dbReference>
<dbReference type="PANTHER" id="PTHR30069:SF53">
    <property type="entry name" value="COLICIN I RECEPTOR-RELATED"/>
    <property type="match status" value="1"/>
</dbReference>
<feature type="domain" description="TonB-dependent receptor plug" evidence="9">
    <location>
        <begin position="238"/>
        <end position="356"/>
    </location>
</feature>
<evidence type="ECO:0000313" key="11">
    <source>
        <dbReference type="Proteomes" id="UP000291117"/>
    </source>
</evidence>
<evidence type="ECO:0000259" key="9">
    <source>
        <dbReference type="Pfam" id="PF07715"/>
    </source>
</evidence>
<dbReference type="Gene3D" id="2.60.40.1120">
    <property type="entry name" value="Carboxypeptidase-like, regulatory domain"/>
    <property type="match status" value="1"/>
</dbReference>
<dbReference type="Proteomes" id="UP000291117">
    <property type="component" value="Unassembled WGS sequence"/>
</dbReference>
<evidence type="ECO:0000313" key="10">
    <source>
        <dbReference type="EMBL" id="TCC97083.1"/>
    </source>
</evidence>
<dbReference type="Pfam" id="PF07715">
    <property type="entry name" value="Plug"/>
    <property type="match status" value="1"/>
</dbReference>
<gene>
    <name evidence="10" type="ORF">EZ444_09505</name>
</gene>
<organism evidence="10 11">
    <name type="scientific">Pedobacter hiemivivus</name>
    <dbReference type="NCBI Taxonomy" id="2530454"/>
    <lineage>
        <taxon>Bacteria</taxon>
        <taxon>Pseudomonadati</taxon>
        <taxon>Bacteroidota</taxon>
        <taxon>Sphingobacteriia</taxon>
        <taxon>Sphingobacteriales</taxon>
        <taxon>Sphingobacteriaceae</taxon>
        <taxon>Pedobacter</taxon>
    </lineage>
</organism>
<keyword evidence="11" id="KW-1185">Reference proteome</keyword>